<keyword evidence="8 10" id="KW-1015">Disulfide bond</keyword>
<keyword evidence="9" id="KW-0325">Glycoprotein</keyword>
<name>A0A3R7QN32_PENVA</name>
<dbReference type="Pfam" id="PF13855">
    <property type="entry name" value="LRR_8"/>
    <property type="match status" value="1"/>
</dbReference>
<dbReference type="Gene3D" id="4.10.400.10">
    <property type="entry name" value="Low-density Lipoprotein Receptor"/>
    <property type="match status" value="4"/>
</dbReference>
<keyword evidence="6" id="KW-1133">Transmembrane helix</keyword>
<comment type="caution">
    <text evidence="10">Lacks conserved residue(s) required for the propagation of feature annotation.</text>
</comment>
<evidence type="ECO:0000256" key="3">
    <source>
        <dbReference type="ARBA" id="ARBA00022614"/>
    </source>
</evidence>
<reference evidence="11 12" key="1">
    <citation type="submission" date="2018-04" db="EMBL/GenBank/DDBJ databases">
        <authorList>
            <person name="Zhang X."/>
            <person name="Yuan J."/>
            <person name="Li F."/>
            <person name="Xiang J."/>
        </authorList>
    </citation>
    <scope>NUCLEOTIDE SEQUENCE [LARGE SCALE GENOMIC DNA]</scope>
    <source>
        <tissue evidence="11">Muscle</tissue>
    </source>
</reference>
<dbReference type="InterPro" id="IPR002172">
    <property type="entry name" value="LDrepeatLR_classA_rpt"/>
</dbReference>
<gene>
    <name evidence="11" type="ORF">C7M84_022448</name>
</gene>
<dbReference type="PROSITE" id="PS51450">
    <property type="entry name" value="LRR"/>
    <property type="match status" value="1"/>
</dbReference>
<evidence type="ECO:0000256" key="6">
    <source>
        <dbReference type="ARBA" id="ARBA00022989"/>
    </source>
</evidence>
<dbReference type="InterPro" id="IPR023415">
    <property type="entry name" value="LDLR_class-A_CS"/>
</dbReference>
<dbReference type="GO" id="GO:0016192">
    <property type="term" value="P:vesicle-mediated transport"/>
    <property type="evidence" value="ECO:0007669"/>
    <property type="project" value="UniProtKB-ARBA"/>
</dbReference>
<dbReference type="InterPro" id="IPR050685">
    <property type="entry name" value="LDLR"/>
</dbReference>
<dbReference type="AlphaFoldDB" id="A0A3R7QN32"/>
<feature type="disulfide bond" evidence="10">
    <location>
        <begin position="73"/>
        <end position="88"/>
    </location>
</feature>
<keyword evidence="5" id="KW-0677">Repeat</keyword>
<sequence length="284" mass="31304">MTPPPPSCLTVHDPCTNQEWQCLNGQCIPKARRCDLRFDCLDKSDEIACGEDECKQDERRCSSGQCLQEFRWCDWVSDCADGSDEGFCVTTDACGAGEFRCSSGQCIALQYRCNAGAPHKQACADRSHLLNCSGHPCGPGQMRCGSGPCLAVEKVCDGVVSCPLTWDDEDHCPFSCSAIVPECECKDVSISCLRRGLTFLPGDIESQISRFHLAGNLLNETLSPTTFAAYRHIVFLDLSNNSLTTLPIGVFFQMSRLRILDLRDNFLTKIANSTFLGLFNLRTL</sequence>
<protein>
    <submittedName>
        <fullName evidence="11">Neuropeptide GPCR A47</fullName>
    </submittedName>
</protein>
<dbReference type="CDD" id="cd00112">
    <property type="entry name" value="LDLa"/>
    <property type="match status" value="4"/>
</dbReference>
<feature type="disulfide bond" evidence="10">
    <location>
        <begin position="34"/>
        <end position="49"/>
    </location>
</feature>
<feature type="disulfide bond" evidence="10">
    <location>
        <begin position="137"/>
        <end position="149"/>
    </location>
</feature>
<dbReference type="InterPro" id="IPR032675">
    <property type="entry name" value="LRR_dom_sf"/>
</dbReference>
<evidence type="ECO:0000256" key="1">
    <source>
        <dbReference type="ARBA" id="ARBA00004167"/>
    </source>
</evidence>
<dbReference type="SUPFAM" id="SSF52058">
    <property type="entry name" value="L domain-like"/>
    <property type="match status" value="1"/>
</dbReference>
<dbReference type="STRING" id="6689.A0A3R7QN32"/>
<evidence type="ECO:0000313" key="12">
    <source>
        <dbReference type="Proteomes" id="UP000283509"/>
    </source>
</evidence>
<comment type="caution">
    <text evidence="11">The sequence shown here is derived from an EMBL/GenBank/DDBJ whole genome shotgun (WGS) entry which is preliminary data.</text>
</comment>
<comment type="subcellular location">
    <subcellularLocation>
        <location evidence="2">Endomembrane system</location>
    </subcellularLocation>
    <subcellularLocation>
        <location evidence="1">Membrane</location>
        <topology evidence="1">Single-pass membrane protein</topology>
    </subcellularLocation>
</comment>
<dbReference type="PANTHER" id="PTHR24270:SF61">
    <property type="entry name" value="EGF-LIKE DOMAIN-CONTAINING PROTEIN"/>
    <property type="match status" value="1"/>
</dbReference>
<evidence type="ECO:0000256" key="8">
    <source>
        <dbReference type="ARBA" id="ARBA00023157"/>
    </source>
</evidence>
<evidence type="ECO:0000256" key="2">
    <source>
        <dbReference type="ARBA" id="ARBA00004308"/>
    </source>
</evidence>
<keyword evidence="11" id="KW-0527">Neuropeptide</keyword>
<dbReference type="OrthoDB" id="6377627at2759"/>
<dbReference type="EMBL" id="QCYY01000555">
    <property type="protein sequence ID" value="ROT84376.1"/>
    <property type="molecule type" value="Genomic_DNA"/>
</dbReference>
<dbReference type="InterPro" id="IPR003591">
    <property type="entry name" value="Leu-rich_rpt_typical-subtyp"/>
</dbReference>
<dbReference type="InterPro" id="IPR036055">
    <property type="entry name" value="LDL_receptor-like_sf"/>
</dbReference>
<evidence type="ECO:0000256" key="10">
    <source>
        <dbReference type="PROSITE-ProRule" id="PRU00124"/>
    </source>
</evidence>
<dbReference type="SMART" id="SM00369">
    <property type="entry name" value="LRR_TYP"/>
    <property type="match status" value="2"/>
</dbReference>
<dbReference type="GO" id="GO:0005886">
    <property type="term" value="C:plasma membrane"/>
    <property type="evidence" value="ECO:0007669"/>
    <property type="project" value="TreeGrafter"/>
</dbReference>
<evidence type="ECO:0000256" key="9">
    <source>
        <dbReference type="ARBA" id="ARBA00023180"/>
    </source>
</evidence>
<accession>A0A3R7QN32</accession>
<feature type="disulfide bond" evidence="10">
    <location>
        <begin position="54"/>
        <end position="66"/>
    </location>
</feature>
<dbReference type="Gene3D" id="3.80.10.10">
    <property type="entry name" value="Ribonuclease Inhibitor"/>
    <property type="match status" value="1"/>
</dbReference>
<dbReference type="SMART" id="SM00192">
    <property type="entry name" value="LDLa"/>
    <property type="match status" value="4"/>
</dbReference>
<dbReference type="FunFam" id="4.10.400.10:FF:000065">
    <property type="entry name" value="Transmembrane protease serine 7"/>
    <property type="match status" value="1"/>
</dbReference>
<dbReference type="Proteomes" id="UP000283509">
    <property type="component" value="Unassembled WGS sequence"/>
</dbReference>
<evidence type="ECO:0000313" key="11">
    <source>
        <dbReference type="EMBL" id="ROT84376.1"/>
    </source>
</evidence>
<feature type="disulfide bond" evidence="10">
    <location>
        <begin position="94"/>
        <end position="106"/>
    </location>
</feature>
<dbReference type="GO" id="GO:0012505">
    <property type="term" value="C:endomembrane system"/>
    <property type="evidence" value="ECO:0007669"/>
    <property type="project" value="UniProtKB-SubCell"/>
</dbReference>
<organism evidence="11 12">
    <name type="scientific">Penaeus vannamei</name>
    <name type="common">Whiteleg shrimp</name>
    <name type="synonym">Litopenaeus vannamei</name>
    <dbReference type="NCBI Taxonomy" id="6689"/>
    <lineage>
        <taxon>Eukaryota</taxon>
        <taxon>Metazoa</taxon>
        <taxon>Ecdysozoa</taxon>
        <taxon>Arthropoda</taxon>
        <taxon>Crustacea</taxon>
        <taxon>Multicrustacea</taxon>
        <taxon>Malacostraca</taxon>
        <taxon>Eumalacostraca</taxon>
        <taxon>Eucarida</taxon>
        <taxon>Decapoda</taxon>
        <taxon>Dendrobranchiata</taxon>
        <taxon>Penaeoidea</taxon>
        <taxon>Penaeidae</taxon>
        <taxon>Penaeus</taxon>
    </lineage>
</organism>
<evidence type="ECO:0000256" key="4">
    <source>
        <dbReference type="ARBA" id="ARBA00022692"/>
    </source>
</evidence>
<feature type="disulfide bond" evidence="10">
    <location>
        <begin position="22"/>
        <end position="40"/>
    </location>
</feature>
<dbReference type="PANTHER" id="PTHR24270">
    <property type="entry name" value="LOW-DENSITY LIPOPROTEIN RECEPTOR-RELATED"/>
    <property type="match status" value="1"/>
</dbReference>
<feature type="disulfide bond" evidence="10">
    <location>
        <begin position="61"/>
        <end position="79"/>
    </location>
</feature>
<keyword evidence="3" id="KW-0433">Leucine-rich repeat</keyword>
<dbReference type="Pfam" id="PF00057">
    <property type="entry name" value="Ldl_recept_a"/>
    <property type="match status" value="3"/>
</dbReference>
<dbReference type="PROSITE" id="PS50068">
    <property type="entry name" value="LDLRA_2"/>
    <property type="match status" value="4"/>
</dbReference>
<dbReference type="PRINTS" id="PR00261">
    <property type="entry name" value="LDLRECEPTOR"/>
</dbReference>
<evidence type="ECO:0000256" key="7">
    <source>
        <dbReference type="ARBA" id="ARBA00023136"/>
    </source>
</evidence>
<reference evidence="11 12" key="2">
    <citation type="submission" date="2019-01" db="EMBL/GenBank/DDBJ databases">
        <title>The decoding of complex shrimp genome reveals the adaptation for benthos swimmer, frequently molting mechanism and breeding impact on genome.</title>
        <authorList>
            <person name="Sun Y."/>
            <person name="Gao Y."/>
            <person name="Yu Y."/>
        </authorList>
    </citation>
    <scope>NUCLEOTIDE SEQUENCE [LARGE SCALE GENOMIC DNA]</scope>
    <source>
        <tissue evidence="11">Muscle</tissue>
    </source>
</reference>
<evidence type="ECO:0000256" key="5">
    <source>
        <dbReference type="ARBA" id="ARBA00022737"/>
    </source>
</evidence>
<dbReference type="GO" id="GO:0007218">
    <property type="term" value="P:neuropeptide signaling pathway"/>
    <property type="evidence" value="ECO:0007669"/>
    <property type="project" value="UniProtKB-KW"/>
</dbReference>
<dbReference type="InterPro" id="IPR001611">
    <property type="entry name" value="Leu-rich_rpt"/>
</dbReference>
<keyword evidence="7" id="KW-0472">Membrane</keyword>
<proteinExistence type="predicted"/>
<keyword evidence="4" id="KW-0812">Transmembrane</keyword>
<feature type="disulfide bond" evidence="10">
    <location>
        <begin position="15"/>
        <end position="27"/>
    </location>
</feature>
<feature type="disulfide bond" evidence="10">
    <location>
        <begin position="144"/>
        <end position="162"/>
    </location>
</feature>
<keyword evidence="12" id="KW-1185">Reference proteome</keyword>
<dbReference type="SUPFAM" id="SSF57424">
    <property type="entry name" value="LDL receptor-like module"/>
    <property type="match status" value="3"/>
</dbReference>
<dbReference type="PROSITE" id="PS01209">
    <property type="entry name" value="LDLRA_1"/>
    <property type="match status" value="2"/>
</dbReference>